<evidence type="ECO:0000313" key="1">
    <source>
        <dbReference type="EMBL" id="MFD1143124.1"/>
    </source>
</evidence>
<dbReference type="RefSeq" id="WP_265990997.1">
    <property type="nucleotide sequence ID" value="NZ_CP110973.1"/>
</dbReference>
<comment type="caution">
    <text evidence="1">The sequence shown here is derived from an EMBL/GenBank/DDBJ whole genome shotgun (WGS) entry which is preliminary data.</text>
</comment>
<reference evidence="2" key="1">
    <citation type="journal article" date="2019" name="Int. J. Syst. Evol. Microbiol.">
        <title>The Global Catalogue of Microorganisms (GCM) 10K type strain sequencing project: providing services to taxonomists for standard genome sequencing and annotation.</title>
        <authorList>
            <consortium name="The Broad Institute Genomics Platform"/>
            <consortium name="The Broad Institute Genome Sequencing Center for Infectious Disease"/>
            <person name="Wu L."/>
            <person name="Ma J."/>
        </authorList>
    </citation>
    <scope>NUCLEOTIDE SEQUENCE [LARGE SCALE GENOMIC DNA]</scope>
    <source>
        <strain evidence="2">CCUG 55608</strain>
    </source>
</reference>
<sequence length="183" mass="20454">MKSIALPLKKSGLLSRGVALMSLLVMMQCQFTSEVLEVPEGWPKDGFPKWNTPTPLDDISSLSGSVRIRLEPHGSIRATVYAKGQEQFEYILDREKPQHLLIKSIEKADVHLLRLKETEDMVVGMAIDDLATGNRYVFDPGQQSCPWARQATKEISSITSKTMIINGYGGSITQSQMRFEDPL</sequence>
<evidence type="ECO:0000313" key="2">
    <source>
        <dbReference type="Proteomes" id="UP001597116"/>
    </source>
</evidence>
<accession>A0ABW3Q8Y0</accession>
<proteinExistence type="predicted"/>
<evidence type="ECO:0008006" key="3">
    <source>
        <dbReference type="Google" id="ProtNLM"/>
    </source>
</evidence>
<name>A0ABW3Q8Y0_9BACT</name>
<organism evidence="1 2">
    <name type="scientific">Larkinella insperata</name>
    <dbReference type="NCBI Taxonomy" id="332158"/>
    <lineage>
        <taxon>Bacteria</taxon>
        <taxon>Pseudomonadati</taxon>
        <taxon>Bacteroidota</taxon>
        <taxon>Cytophagia</taxon>
        <taxon>Cytophagales</taxon>
        <taxon>Spirosomataceae</taxon>
        <taxon>Larkinella</taxon>
    </lineage>
</organism>
<protein>
    <recommendedName>
        <fullName evidence="3">DUF4968 domain-containing protein</fullName>
    </recommendedName>
</protein>
<dbReference type="Proteomes" id="UP001597116">
    <property type="component" value="Unassembled WGS sequence"/>
</dbReference>
<dbReference type="EMBL" id="JBHTLP010000011">
    <property type="protein sequence ID" value="MFD1143124.1"/>
    <property type="molecule type" value="Genomic_DNA"/>
</dbReference>
<keyword evidence="2" id="KW-1185">Reference proteome</keyword>
<gene>
    <name evidence="1" type="ORF">ACFQ4C_18500</name>
</gene>